<evidence type="ECO:0000256" key="8">
    <source>
        <dbReference type="ARBA" id="ARBA00022490"/>
    </source>
</evidence>
<evidence type="ECO:0000256" key="2">
    <source>
        <dbReference type="ARBA" id="ARBA00001946"/>
    </source>
</evidence>
<evidence type="ECO:0000256" key="18">
    <source>
        <dbReference type="PIRSR" id="PIRSR000732-2"/>
    </source>
</evidence>
<dbReference type="SUPFAM" id="SSF52009">
    <property type="entry name" value="Phosphohistidine domain"/>
    <property type="match status" value="1"/>
</dbReference>
<feature type="binding site" evidence="19">
    <location>
        <position position="446"/>
    </location>
    <ligand>
        <name>Mg(2+)</name>
        <dbReference type="ChEBI" id="CHEBI:18420"/>
    </ligand>
</feature>
<dbReference type="GO" id="GO:0008965">
    <property type="term" value="F:phosphoenolpyruvate-protein phosphotransferase activity"/>
    <property type="evidence" value="ECO:0007669"/>
    <property type="project" value="UniProtKB-EC"/>
</dbReference>
<dbReference type="EMBL" id="NPEV01000045">
    <property type="protein sequence ID" value="RAI25556.1"/>
    <property type="molecule type" value="Genomic_DNA"/>
</dbReference>
<comment type="cofactor">
    <cofactor evidence="2 16 19">
        <name>Mg(2+)</name>
        <dbReference type="ChEBI" id="CHEBI:18420"/>
    </cofactor>
</comment>
<dbReference type="Gene3D" id="3.50.30.10">
    <property type="entry name" value="Phosphohistidine domain"/>
    <property type="match status" value="1"/>
</dbReference>
<feature type="compositionally biased region" description="Basic and acidic residues" evidence="20">
    <location>
        <begin position="1"/>
        <end position="12"/>
    </location>
</feature>
<organism evidence="24 25">
    <name type="scientific">Rhodobium orientis</name>
    <dbReference type="NCBI Taxonomy" id="34017"/>
    <lineage>
        <taxon>Bacteria</taxon>
        <taxon>Pseudomonadati</taxon>
        <taxon>Pseudomonadota</taxon>
        <taxon>Alphaproteobacteria</taxon>
        <taxon>Hyphomicrobiales</taxon>
        <taxon>Rhodobiaceae</taxon>
        <taxon>Rhodobium</taxon>
    </lineage>
</organism>
<evidence type="ECO:0000256" key="10">
    <source>
        <dbReference type="ARBA" id="ARBA00022679"/>
    </source>
</evidence>
<keyword evidence="9 16" id="KW-0762">Sugar transport</keyword>
<evidence type="ECO:0000313" key="25">
    <source>
        <dbReference type="Proteomes" id="UP000249299"/>
    </source>
</evidence>
<proteinExistence type="inferred from homology"/>
<dbReference type="InterPro" id="IPR008279">
    <property type="entry name" value="PEP-util_enz_mobile_dom"/>
</dbReference>
<dbReference type="GO" id="GO:0016301">
    <property type="term" value="F:kinase activity"/>
    <property type="evidence" value="ECO:0007669"/>
    <property type="project" value="UniProtKB-KW"/>
</dbReference>
<accession>A0A327JIK5</accession>
<comment type="caution">
    <text evidence="24">The sequence shown here is derived from an EMBL/GenBank/DDBJ whole genome shotgun (WGS) entry which is preliminary data.</text>
</comment>
<dbReference type="PIRSF" id="PIRSF000732">
    <property type="entry name" value="PTS_enzyme_I"/>
    <property type="match status" value="1"/>
</dbReference>
<keyword evidence="10 16" id="KW-0808">Transferase</keyword>
<dbReference type="InterPro" id="IPR015813">
    <property type="entry name" value="Pyrv/PenolPyrv_kinase-like_dom"/>
</dbReference>
<feature type="active site" description="Tele-phosphohistidine intermediate" evidence="17">
    <location>
        <position position="187"/>
    </location>
</feature>
<dbReference type="Pfam" id="PF00391">
    <property type="entry name" value="PEP-utilizers"/>
    <property type="match status" value="1"/>
</dbReference>
<dbReference type="Gene3D" id="3.20.20.60">
    <property type="entry name" value="Phosphoenolpyruvate-binding domains"/>
    <property type="match status" value="1"/>
</dbReference>
<keyword evidence="14 16" id="KW-0460">Magnesium</keyword>
<dbReference type="InterPro" id="IPR000121">
    <property type="entry name" value="PEP_util_C"/>
</dbReference>
<keyword evidence="11 16" id="KW-0598">Phosphotransferase system</keyword>
<feature type="binding site" evidence="19">
    <location>
        <position position="424"/>
    </location>
    <ligand>
        <name>Mg(2+)</name>
        <dbReference type="ChEBI" id="CHEBI:18420"/>
    </ligand>
</feature>
<feature type="binding site" evidence="18">
    <location>
        <begin position="445"/>
        <end position="446"/>
    </location>
    <ligand>
        <name>phosphoenolpyruvate</name>
        <dbReference type="ChEBI" id="CHEBI:58702"/>
    </ligand>
</feature>
<dbReference type="InterPro" id="IPR006318">
    <property type="entry name" value="PTS_EI-like"/>
</dbReference>
<feature type="binding site" evidence="18">
    <location>
        <position position="326"/>
    </location>
    <ligand>
        <name>phosphoenolpyruvate</name>
        <dbReference type="ChEBI" id="CHEBI:58702"/>
    </ligand>
</feature>
<sequence>MTAPNAERRFEGRSAAPGFALGPAVHLGVGPVETAGEAASPEEERERFDAALAASAEQLNILADAADVLGAEILEFQLALIEDDELLDPVREAIAGGRAAATSWRARLDEEIADYRSAEDDYMATRASDLSDLRDRVLANMNGGFTAADLPDGAVIVADDLTPSTFLSLDWQRLSGAVLFGGSSTSHASILARSRGVPMVVDLGAAEIGEGDLLAVDAAAGSVIAEPGSDTLAAFTAQREADERLNKRAAELLKAPARTGDGVPIKVLVNVNEISEIDDLSPEICDGIGLTRTEFLFSGGAPEEARQYEVYRRLLAWAEGRPVTIRTLDAGGDKPLAGITVDGESNPFLGVRGVRLSLKRREIFITQLRALARAASLGPLKVMVPMVSVPEEMVAVRQLLRQAVAALHAEGVTAREPALGMMVEVPAAALMADRFAADFYSIGSNDLIQYTMAVARDVAGLGHLTAGDNPAVMELIRRTVAAGRARGVEVSLCGDMASRPEYAAPLLAAGLTTFSVAPAAVGRIKLAISEARALGAEARAG</sequence>
<dbReference type="GO" id="GO:0009401">
    <property type="term" value="P:phosphoenolpyruvate-dependent sugar phosphotransferase system"/>
    <property type="evidence" value="ECO:0007669"/>
    <property type="project" value="UniProtKB-KW"/>
</dbReference>
<keyword evidence="7 16" id="KW-0813">Transport</keyword>
<feature type="domain" description="Phosphotransferase system enzyme I N-terminal" evidence="23">
    <location>
        <begin position="12"/>
        <end position="126"/>
    </location>
</feature>
<evidence type="ECO:0000256" key="7">
    <source>
        <dbReference type="ARBA" id="ARBA00022448"/>
    </source>
</evidence>
<feature type="binding site" evidence="18">
    <location>
        <position position="292"/>
    </location>
    <ligand>
        <name>phosphoenolpyruvate</name>
        <dbReference type="ChEBI" id="CHEBI:58702"/>
    </ligand>
</feature>
<dbReference type="InterPro" id="IPR036637">
    <property type="entry name" value="Phosphohistidine_dom_sf"/>
</dbReference>
<dbReference type="Pfam" id="PF05524">
    <property type="entry name" value="PEP-utilisers_N"/>
    <property type="match status" value="1"/>
</dbReference>
<feature type="active site" description="Proton donor" evidence="17">
    <location>
        <position position="493"/>
    </location>
</feature>
<keyword evidence="24" id="KW-0670">Pyruvate</keyword>
<dbReference type="PANTHER" id="PTHR46244">
    <property type="entry name" value="PHOSPHOENOLPYRUVATE-PROTEIN PHOSPHOTRANSFERASE"/>
    <property type="match status" value="1"/>
</dbReference>
<feature type="region of interest" description="Disordered" evidence="20">
    <location>
        <begin position="1"/>
        <end position="25"/>
    </location>
</feature>
<dbReference type="NCBIfam" id="TIGR01417">
    <property type="entry name" value="PTS_I_fam"/>
    <property type="match status" value="1"/>
</dbReference>
<dbReference type="Pfam" id="PF02896">
    <property type="entry name" value="PEP-utilizers_C"/>
    <property type="match status" value="1"/>
</dbReference>
<evidence type="ECO:0000256" key="3">
    <source>
        <dbReference type="ARBA" id="ARBA00004496"/>
    </source>
</evidence>
<comment type="catalytic activity">
    <reaction evidence="1 16">
        <text>L-histidyl-[protein] + phosphoenolpyruvate = N(pros)-phospho-L-histidyl-[protein] + pyruvate</text>
        <dbReference type="Rhea" id="RHEA:23880"/>
        <dbReference type="Rhea" id="RHEA-COMP:9745"/>
        <dbReference type="Rhea" id="RHEA-COMP:9746"/>
        <dbReference type="ChEBI" id="CHEBI:15361"/>
        <dbReference type="ChEBI" id="CHEBI:29979"/>
        <dbReference type="ChEBI" id="CHEBI:58702"/>
        <dbReference type="ChEBI" id="CHEBI:64837"/>
        <dbReference type="EC" id="2.7.3.9"/>
    </reaction>
</comment>
<reference evidence="24 25" key="1">
    <citation type="submission" date="2017-07" db="EMBL/GenBank/DDBJ databases">
        <title>Draft Genome Sequences of Select Purple Nonsulfur Bacteria.</title>
        <authorList>
            <person name="Lasarre B."/>
            <person name="Mckinlay J.B."/>
        </authorList>
    </citation>
    <scope>NUCLEOTIDE SEQUENCE [LARGE SCALE GENOMIC DNA]</scope>
    <source>
        <strain evidence="24 25">DSM 11290</strain>
    </source>
</reference>
<evidence type="ECO:0000256" key="17">
    <source>
        <dbReference type="PIRSR" id="PIRSR000732-1"/>
    </source>
</evidence>
<dbReference type="GO" id="GO:0005737">
    <property type="term" value="C:cytoplasm"/>
    <property type="evidence" value="ECO:0007669"/>
    <property type="project" value="UniProtKB-SubCell"/>
</dbReference>
<dbReference type="SUPFAM" id="SSF47831">
    <property type="entry name" value="Enzyme I of the PEP:sugar phosphotransferase system HPr-binding (sub)domain"/>
    <property type="match status" value="1"/>
</dbReference>
<evidence type="ECO:0000256" key="6">
    <source>
        <dbReference type="ARBA" id="ARBA00016544"/>
    </source>
</evidence>
<protein>
    <recommendedName>
        <fullName evidence="6 16">Phosphoenolpyruvate-protein phosphotransferase</fullName>
        <ecNumber evidence="5 16">2.7.3.9</ecNumber>
    </recommendedName>
    <alternativeName>
        <fullName evidence="15 16">Phosphotransferase system, enzyme I</fullName>
    </alternativeName>
</protein>
<gene>
    <name evidence="24" type="primary">ptsP</name>
    <name evidence="24" type="ORF">CH339_17735</name>
</gene>
<evidence type="ECO:0000259" key="21">
    <source>
        <dbReference type="Pfam" id="PF00391"/>
    </source>
</evidence>
<feature type="domain" description="PEP-utilising enzyme mobile" evidence="21">
    <location>
        <begin position="150"/>
        <end position="221"/>
    </location>
</feature>
<evidence type="ECO:0000256" key="5">
    <source>
        <dbReference type="ARBA" id="ARBA00012232"/>
    </source>
</evidence>
<keyword evidence="13 16" id="KW-0418">Kinase</keyword>
<evidence type="ECO:0000259" key="22">
    <source>
        <dbReference type="Pfam" id="PF02896"/>
    </source>
</evidence>
<comment type="subcellular location">
    <subcellularLocation>
        <location evidence="3 16">Cytoplasm</location>
    </subcellularLocation>
</comment>
<dbReference type="PRINTS" id="PR01736">
    <property type="entry name" value="PHPHTRNFRASE"/>
</dbReference>
<feature type="domain" description="PEP-utilising enzyme C-terminal" evidence="22">
    <location>
        <begin position="248"/>
        <end position="531"/>
    </location>
</feature>
<evidence type="ECO:0000256" key="4">
    <source>
        <dbReference type="ARBA" id="ARBA00007837"/>
    </source>
</evidence>
<name>A0A327JIK5_9HYPH</name>
<dbReference type="EC" id="2.7.3.9" evidence="5 16"/>
<dbReference type="Gene3D" id="1.10.274.10">
    <property type="entry name" value="PtsI, HPr-binding domain"/>
    <property type="match status" value="1"/>
</dbReference>
<evidence type="ECO:0000256" key="12">
    <source>
        <dbReference type="ARBA" id="ARBA00022723"/>
    </source>
</evidence>
<evidence type="ECO:0000256" key="20">
    <source>
        <dbReference type="SAM" id="MobiDB-lite"/>
    </source>
</evidence>
<dbReference type="GO" id="GO:0046872">
    <property type="term" value="F:metal ion binding"/>
    <property type="evidence" value="ECO:0007669"/>
    <property type="project" value="UniProtKB-KW"/>
</dbReference>
<keyword evidence="8 16" id="KW-0963">Cytoplasm</keyword>
<dbReference type="InterPro" id="IPR040442">
    <property type="entry name" value="Pyrv_kinase-like_dom_sf"/>
</dbReference>
<dbReference type="InterPro" id="IPR050499">
    <property type="entry name" value="PEP-utilizing_PTS_enzyme"/>
</dbReference>
<evidence type="ECO:0000256" key="19">
    <source>
        <dbReference type="PIRSR" id="PIRSR000732-3"/>
    </source>
</evidence>
<comment type="function">
    <text evidence="16">General (non sugar-specific) component of the phosphoenolpyruvate-dependent sugar phosphotransferase system (sugar PTS). This major carbohydrate active-transport system catalyzes the phosphorylation of incoming sugar substrates concomitantly with their translocation across the cell membrane. Enzyme I transfers the phosphoryl group from phosphoenolpyruvate (PEP) to the phosphoryl carrier protein (HPr).</text>
</comment>
<evidence type="ECO:0000256" key="15">
    <source>
        <dbReference type="ARBA" id="ARBA00033235"/>
    </source>
</evidence>
<dbReference type="PANTHER" id="PTHR46244:SF6">
    <property type="entry name" value="PHOSPHOENOLPYRUVATE-PROTEIN PHOSPHOTRANSFERASE"/>
    <property type="match status" value="1"/>
</dbReference>
<evidence type="ECO:0000256" key="11">
    <source>
        <dbReference type="ARBA" id="ARBA00022683"/>
    </source>
</evidence>
<dbReference type="RefSeq" id="WP_111435732.1">
    <property type="nucleotide sequence ID" value="NZ_JACIGG010000029.1"/>
</dbReference>
<evidence type="ECO:0000259" key="23">
    <source>
        <dbReference type="Pfam" id="PF05524"/>
    </source>
</evidence>
<dbReference type="InterPro" id="IPR036618">
    <property type="entry name" value="PtsI_HPr-bd_sf"/>
</dbReference>
<dbReference type="SUPFAM" id="SSF51621">
    <property type="entry name" value="Phosphoenolpyruvate/pyruvate domain"/>
    <property type="match status" value="1"/>
</dbReference>
<feature type="binding site" evidence="18">
    <location>
        <position position="456"/>
    </location>
    <ligand>
        <name>phosphoenolpyruvate</name>
        <dbReference type="ChEBI" id="CHEBI:58702"/>
    </ligand>
</feature>
<dbReference type="Proteomes" id="UP000249299">
    <property type="component" value="Unassembled WGS sequence"/>
</dbReference>
<evidence type="ECO:0000256" key="14">
    <source>
        <dbReference type="ARBA" id="ARBA00022842"/>
    </source>
</evidence>
<evidence type="ECO:0000313" key="24">
    <source>
        <dbReference type="EMBL" id="RAI25556.1"/>
    </source>
</evidence>
<keyword evidence="25" id="KW-1185">Reference proteome</keyword>
<comment type="similarity">
    <text evidence="4 16">Belongs to the PEP-utilizing enzyme family.</text>
</comment>
<keyword evidence="12 16" id="KW-0479">Metal-binding</keyword>
<evidence type="ECO:0000256" key="1">
    <source>
        <dbReference type="ARBA" id="ARBA00000683"/>
    </source>
</evidence>
<dbReference type="OrthoDB" id="9765468at2"/>
<dbReference type="AlphaFoldDB" id="A0A327JIK5"/>
<evidence type="ECO:0000256" key="13">
    <source>
        <dbReference type="ARBA" id="ARBA00022777"/>
    </source>
</evidence>
<evidence type="ECO:0000256" key="16">
    <source>
        <dbReference type="PIRNR" id="PIRNR000732"/>
    </source>
</evidence>
<evidence type="ECO:0000256" key="9">
    <source>
        <dbReference type="ARBA" id="ARBA00022597"/>
    </source>
</evidence>
<dbReference type="InterPro" id="IPR008731">
    <property type="entry name" value="PTS_EIN"/>
</dbReference>
<dbReference type="InterPro" id="IPR024692">
    <property type="entry name" value="PTS_EI"/>
</dbReference>